<organism evidence="2 3">
    <name type="scientific">Chitinophaga qingshengii</name>
    <dbReference type="NCBI Taxonomy" id="1569794"/>
    <lineage>
        <taxon>Bacteria</taxon>
        <taxon>Pseudomonadati</taxon>
        <taxon>Bacteroidota</taxon>
        <taxon>Chitinophagia</taxon>
        <taxon>Chitinophagales</taxon>
        <taxon>Chitinophagaceae</taxon>
        <taxon>Chitinophaga</taxon>
    </lineage>
</organism>
<dbReference type="PANTHER" id="PTHR10900:SF77">
    <property type="entry name" value="FI19380P1"/>
    <property type="match status" value="1"/>
</dbReference>
<dbReference type="PROSITE" id="PS50213">
    <property type="entry name" value="FAS1"/>
    <property type="match status" value="1"/>
</dbReference>
<keyword evidence="3" id="KW-1185">Reference proteome</keyword>
<dbReference type="RefSeq" id="WP_188087947.1">
    <property type="nucleotide sequence ID" value="NZ_JACVFC010000001.1"/>
</dbReference>
<dbReference type="PANTHER" id="PTHR10900">
    <property type="entry name" value="PERIOSTIN-RELATED"/>
    <property type="match status" value="1"/>
</dbReference>
<dbReference type="Pfam" id="PF02469">
    <property type="entry name" value="Fasciclin"/>
    <property type="match status" value="1"/>
</dbReference>
<protein>
    <submittedName>
        <fullName evidence="2">Fasciclin domain-containing protein</fullName>
    </submittedName>
</protein>
<reference evidence="2 3" key="1">
    <citation type="submission" date="2020-09" db="EMBL/GenBank/DDBJ databases">
        <title>Genome sequences of type strains of Chitinophaga qingshengii and Chitinophaga varians.</title>
        <authorList>
            <person name="Kittiwongwattana C."/>
        </authorList>
    </citation>
    <scope>NUCLEOTIDE SEQUENCE [LARGE SCALE GENOMIC DNA]</scope>
    <source>
        <strain evidence="2 3">JCM 30026</strain>
    </source>
</reference>
<dbReference type="SUPFAM" id="SSF82153">
    <property type="entry name" value="FAS1 domain"/>
    <property type="match status" value="2"/>
</dbReference>
<dbReference type="Proteomes" id="UP000659124">
    <property type="component" value="Unassembled WGS sequence"/>
</dbReference>
<comment type="caution">
    <text evidence="2">The sequence shown here is derived from an EMBL/GenBank/DDBJ whole genome shotgun (WGS) entry which is preliminary data.</text>
</comment>
<dbReference type="EMBL" id="JACVFC010000001">
    <property type="protein sequence ID" value="MBC9930903.1"/>
    <property type="molecule type" value="Genomic_DNA"/>
</dbReference>
<dbReference type="Gene3D" id="2.30.180.10">
    <property type="entry name" value="FAS1 domain"/>
    <property type="match status" value="2"/>
</dbReference>
<evidence type="ECO:0000313" key="3">
    <source>
        <dbReference type="Proteomes" id="UP000659124"/>
    </source>
</evidence>
<evidence type="ECO:0000313" key="2">
    <source>
        <dbReference type="EMBL" id="MBC9930903.1"/>
    </source>
</evidence>
<dbReference type="InterPro" id="IPR036378">
    <property type="entry name" value="FAS1_dom_sf"/>
</dbReference>
<dbReference type="InterPro" id="IPR000782">
    <property type="entry name" value="FAS1_domain"/>
</dbReference>
<sequence length="422" mass="47224">MKNKIYNIISGIAICGVLLGASLMQTGCRKEMFMPEPEGTAVPYKDSVSIDLQTYLKTSPYKLFYAAWKRSNMEKELETMGAKASVTLLVVDDAAMKAAGLDETEINKRSPESLLELVKYHMLRDKMEPMSIQPGQLSYHRTTLLSRTDLTEQINRAGSGVSFEVPYTYRHYVAMAKDSQLIINGKLCGNRKPVVVKNGIVWPVGRLLQKPEQHVLDILKEDPRFSMLVAINQINNDAWFEVAMGSFERYAGLFLAPGEWDNSVVFNSYFAPTDDAFHQAGIFTVEQLQEINSRFTPEFVFDPFYGMTGLLPTDSVLDYHNWGRQLAPKTPTGESPVFKPAVFYSNDLDDALLANYTISVSKPDLKPAPMPLAFTREGNTIKVKVRGAKTPAATITTADINTLEGPLHIVDRLFLPDDFKVK</sequence>
<feature type="domain" description="FAS1" evidence="1">
    <location>
        <begin position="212"/>
        <end position="414"/>
    </location>
</feature>
<dbReference type="InterPro" id="IPR050904">
    <property type="entry name" value="Adhesion/Biosynth-related"/>
</dbReference>
<accession>A0ABR7TLQ6</accession>
<proteinExistence type="predicted"/>
<name>A0ABR7TLQ6_9BACT</name>
<gene>
    <name evidence="2" type="ORF">ICL07_10990</name>
</gene>
<evidence type="ECO:0000259" key="1">
    <source>
        <dbReference type="PROSITE" id="PS50213"/>
    </source>
</evidence>